<proteinExistence type="predicted"/>
<name>A0AAV2GT46_9ROSI</name>
<dbReference type="PANTHER" id="PTHR11439:SF455">
    <property type="entry name" value="RLK (RECEPTOR-LIKE PROTEIN KINASE) 8, PUTATIVE-RELATED"/>
    <property type="match status" value="1"/>
</dbReference>
<gene>
    <name evidence="1" type="ORF">LTRI10_LOCUS52672</name>
</gene>
<evidence type="ECO:0000313" key="2">
    <source>
        <dbReference type="Proteomes" id="UP001497516"/>
    </source>
</evidence>
<protein>
    <submittedName>
        <fullName evidence="1">Uncharacterized protein</fullName>
    </submittedName>
</protein>
<dbReference type="PANTHER" id="PTHR11439">
    <property type="entry name" value="GAG-POL-RELATED RETROTRANSPOSON"/>
    <property type="match status" value="1"/>
</dbReference>
<organism evidence="1 2">
    <name type="scientific">Linum trigynum</name>
    <dbReference type="NCBI Taxonomy" id="586398"/>
    <lineage>
        <taxon>Eukaryota</taxon>
        <taxon>Viridiplantae</taxon>
        <taxon>Streptophyta</taxon>
        <taxon>Embryophyta</taxon>
        <taxon>Tracheophyta</taxon>
        <taxon>Spermatophyta</taxon>
        <taxon>Magnoliopsida</taxon>
        <taxon>eudicotyledons</taxon>
        <taxon>Gunneridae</taxon>
        <taxon>Pentapetalae</taxon>
        <taxon>rosids</taxon>
        <taxon>fabids</taxon>
        <taxon>Malpighiales</taxon>
        <taxon>Linaceae</taxon>
        <taxon>Linum</taxon>
    </lineage>
</organism>
<dbReference type="CDD" id="cd09272">
    <property type="entry name" value="RNase_HI_RT_Ty1"/>
    <property type="match status" value="1"/>
</dbReference>
<evidence type="ECO:0000313" key="1">
    <source>
        <dbReference type="EMBL" id="CAL1413437.1"/>
    </source>
</evidence>
<sequence>MAFSIAPLVHTPPSKMVVLNENIVTSLITASLCFIMLKSLNNNCLSPSTLLVTSLIALPPLFSTESEYRALATVASEVIWLQSLLQEMGMQLPQPPTLWCDNLGARYLAHNPVFHSRSKHMEIEFHFVRDRINKQQLRVHYLPADEQLADVLTKALPRGSNQFCSKFRLSEPPLVGGDRVY</sequence>
<dbReference type="AlphaFoldDB" id="A0AAV2GT46"/>
<keyword evidence="2" id="KW-1185">Reference proteome</keyword>
<dbReference type="EMBL" id="OZ034822">
    <property type="protein sequence ID" value="CAL1413437.1"/>
    <property type="molecule type" value="Genomic_DNA"/>
</dbReference>
<dbReference type="Proteomes" id="UP001497516">
    <property type="component" value="Chromosome 9"/>
</dbReference>
<accession>A0AAV2GT46</accession>
<reference evidence="1 2" key="1">
    <citation type="submission" date="2024-04" db="EMBL/GenBank/DDBJ databases">
        <authorList>
            <person name="Fracassetti M."/>
        </authorList>
    </citation>
    <scope>NUCLEOTIDE SEQUENCE [LARGE SCALE GENOMIC DNA]</scope>
</reference>